<dbReference type="SUPFAM" id="SSF52540">
    <property type="entry name" value="P-loop containing nucleoside triphosphate hydrolases"/>
    <property type="match status" value="1"/>
</dbReference>
<evidence type="ECO:0000313" key="2">
    <source>
        <dbReference type="EMBL" id="EDR06070.1"/>
    </source>
</evidence>
<evidence type="ECO:0000259" key="1">
    <source>
        <dbReference type="Pfam" id="PF01926"/>
    </source>
</evidence>
<dbReference type="KEGG" id="lbc:LACBIDRAFT_302190"/>
<dbReference type="InParanoid" id="B0DH93"/>
<gene>
    <name evidence="2" type="ORF">LACBIDRAFT_302190</name>
</gene>
<reference evidence="2 3" key="1">
    <citation type="journal article" date="2008" name="Nature">
        <title>The genome of Laccaria bicolor provides insights into mycorrhizal symbiosis.</title>
        <authorList>
            <person name="Martin F."/>
            <person name="Aerts A."/>
            <person name="Ahren D."/>
            <person name="Brun A."/>
            <person name="Danchin E.G.J."/>
            <person name="Duchaussoy F."/>
            <person name="Gibon J."/>
            <person name="Kohler A."/>
            <person name="Lindquist E."/>
            <person name="Pereda V."/>
            <person name="Salamov A."/>
            <person name="Shapiro H.J."/>
            <person name="Wuyts J."/>
            <person name="Blaudez D."/>
            <person name="Buee M."/>
            <person name="Brokstein P."/>
            <person name="Canbaeck B."/>
            <person name="Cohen D."/>
            <person name="Courty P.E."/>
            <person name="Coutinho P.M."/>
            <person name="Delaruelle C."/>
            <person name="Detter J.C."/>
            <person name="Deveau A."/>
            <person name="DiFazio S."/>
            <person name="Duplessis S."/>
            <person name="Fraissinet-Tachet L."/>
            <person name="Lucic E."/>
            <person name="Frey-Klett P."/>
            <person name="Fourrey C."/>
            <person name="Feussner I."/>
            <person name="Gay G."/>
            <person name="Grimwood J."/>
            <person name="Hoegger P.J."/>
            <person name="Jain P."/>
            <person name="Kilaru S."/>
            <person name="Labbe J."/>
            <person name="Lin Y.C."/>
            <person name="Legue V."/>
            <person name="Le Tacon F."/>
            <person name="Marmeisse R."/>
            <person name="Melayah D."/>
            <person name="Montanini B."/>
            <person name="Muratet M."/>
            <person name="Nehls U."/>
            <person name="Niculita-Hirzel H."/>
            <person name="Oudot-Le Secq M.P."/>
            <person name="Peter M."/>
            <person name="Quesneville H."/>
            <person name="Rajashekar B."/>
            <person name="Reich M."/>
            <person name="Rouhier N."/>
            <person name="Schmutz J."/>
            <person name="Yin T."/>
            <person name="Chalot M."/>
            <person name="Henrissat B."/>
            <person name="Kuees U."/>
            <person name="Lucas S."/>
            <person name="Van de Peer Y."/>
            <person name="Podila G.K."/>
            <person name="Polle A."/>
            <person name="Pukkila P.J."/>
            <person name="Richardson P.M."/>
            <person name="Rouze P."/>
            <person name="Sanders I.R."/>
            <person name="Stajich J.E."/>
            <person name="Tunlid A."/>
            <person name="Tuskan G."/>
            <person name="Grigoriev I.V."/>
        </authorList>
    </citation>
    <scope>NUCLEOTIDE SEQUENCE [LARGE SCALE GENOMIC DNA]</scope>
    <source>
        <strain evidence="3">S238N-H82 / ATCC MYA-4686</strain>
    </source>
</reference>
<dbReference type="Gene3D" id="3.40.50.300">
    <property type="entry name" value="P-loop containing nucleotide triphosphate hydrolases"/>
    <property type="match status" value="1"/>
</dbReference>
<dbReference type="InterPro" id="IPR027417">
    <property type="entry name" value="P-loop_NTPase"/>
</dbReference>
<dbReference type="RefSeq" id="XP_001883358.1">
    <property type="nucleotide sequence ID" value="XM_001883323.1"/>
</dbReference>
<organism evidence="3">
    <name type="scientific">Laccaria bicolor (strain S238N-H82 / ATCC MYA-4686)</name>
    <name type="common">Bicoloured deceiver</name>
    <name type="synonym">Laccaria laccata var. bicolor</name>
    <dbReference type="NCBI Taxonomy" id="486041"/>
    <lineage>
        <taxon>Eukaryota</taxon>
        <taxon>Fungi</taxon>
        <taxon>Dikarya</taxon>
        <taxon>Basidiomycota</taxon>
        <taxon>Agaricomycotina</taxon>
        <taxon>Agaricomycetes</taxon>
        <taxon>Agaricomycetidae</taxon>
        <taxon>Agaricales</taxon>
        <taxon>Agaricineae</taxon>
        <taxon>Hydnangiaceae</taxon>
        <taxon>Laccaria</taxon>
    </lineage>
</organism>
<protein>
    <submittedName>
        <fullName evidence="2">Small GTP-binding protein domain</fullName>
    </submittedName>
</protein>
<dbReference type="InterPro" id="IPR006073">
    <property type="entry name" value="GTP-bd"/>
</dbReference>
<dbReference type="GeneID" id="6079000"/>
<name>B0DH93_LACBS</name>
<proteinExistence type="predicted"/>
<sequence>MSLSNIEFQGAEDIERQRKAYTVRRLTGRFRILIIGRANAGKTTILQRVCNTTEKPKIFNREGHEIDLSELNPTAQRGEHDIENEMIFESNTAFVFHDSCGFEAGRTSELDKVKDFVQKCSTNKNLRNHLHVIWYCIPINDEARPITRAELNFFAECGTGRVPVIVLFTKADMLDAQTMEHLVNAGMNVEDAAMKAPEESVTRFQKKFGQQLYKKKYPPKGHVYFRDMQNPTSDCSELLRKTAGTLSDDTILQLFLTVQKNNLSLSIEYAIIRVIFPDWKLFKRKREWREMVENILYYFPHMNVSQCPAGLN</sequence>
<dbReference type="CDD" id="cd00882">
    <property type="entry name" value="Ras_like_GTPase"/>
    <property type="match status" value="1"/>
</dbReference>
<dbReference type="HOGENOM" id="CLU_023805_1_0_1"/>
<keyword evidence="3" id="KW-1185">Reference proteome</keyword>
<evidence type="ECO:0000313" key="3">
    <source>
        <dbReference type="Proteomes" id="UP000001194"/>
    </source>
</evidence>
<dbReference type="EMBL" id="DS547110">
    <property type="protein sequence ID" value="EDR06070.1"/>
    <property type="molecule type" value="Genomic_DNA"/>
</dbReference>
<dbReference type="AlphaFoldDB" id="B0DH93"/>
<accession>B0DH93</accession>
<dbReference type="Proteomes" id="UP000001194">
    <property type="component" value="Unassembled WGS sequence"/>
</dbReference>
<feature type="domain" description="G" evidence="1">
    <location>
        <begin position="31"/>
        <end position="168"/>
    </location>
</feature>
<dbReference type="Pfam" id="PF01926">
    <property type="entry name" value="MMR_HSR1"/>
    <property type="match status" value="1"/>
</dbReference>
<dbReference type="OrthoDB" id="59699at2759"/>